<comment type="caution">
    <text evidence="6">The sequence shown here is derived from an EMBL/GenBank/DDBJ whole genome shotgun (WGS) entry which is preliminary data.</text>
</comment>
<dbReference type="GO" id="GO:0003700">
    <property type="term" value="F:DNA-binding transcription factor activity"/>
    <property type="evidence" value="ECO:0007669"/>
    <property type="project" value="InterPro"/>
</dbReference>
<dbReference type="GO" id="GO:0043565">
    <property type="term" value="F:sequence-specific DNA binding"/>
    <property type="evidence" value="ECO:0007669"/>
    <property type="project" value="InterPro"/>
</dbReference>
<protein>
    <submittedName>
        <fullName evidence="6">AraC family transcriptional regulator</fullName>
    </submittedName>
</protein>
<dbReference type="InterPro" id="IPR018060">
    <property type="entry name" value="HTH_AraC"/>
</dbReference>
<gene>
    <name evidence="6" type="ORF">OWO01_14095</name>
</gene>
<organism evidence="6 7">
    <name type="scientific">Natronobacillus azotifigens</name>
    <dbReference type="NCBI Taxonomy" id="472978"/>
    <lineage>
        <taxon>Bacteria</taxon>
        <taxon>Bacillati</taxon>
        <taxon>Bacillota</taxon>
        <taxon>Bacilli</taxon>
        <taxon>Bacillales</taxon>
        <taxon>Bacillaceae</taxon>
        <taxon>Natronobacillus</taxon>
    </lineage>
</organism>
<keyword evidence="1" id="KW-0805">Transcription regulation</keyword>
<keyword evidence="3" id="KW-0804">Transcription</keyword>
<dbReference type="RefSeq" id="WP_268781104.1">
    <property type="nucleotide sequence ID" value="NZ_JAPRAT010000033.1"/>
</dbReference>
<dbReference type="Proteomes" id="UP001084197">
    <property type="component" value="Unassembled WGS sequence"/>
</dbReference>
<dbReference type="PANTHER" id="PTHR43280:SF28">
    <property type="entry name" value="HTH-TYPE TRANSCRIPTIONAL ACTIVATOR RHAS"/>
    <property type="match status" value="1"/>
</dbReference>
<keyword evidence="4" id="KW-0812">Transmembrane</keyword>
<evidence type="ECO:0000259" key="5">
    <source>
        <dbReference type="PROSITE" id="PS01124"/>
    </source>
</evidence>
<dbReference type="PANTHER" id="PTHR43280">
    <property type="entry name" value="ARAC-FAMILY TRANSCRIPTIONAL REGULATOR"/>
    <property type="match status" value="1"/>
</dbReference>
<name>A0A9J6RFD6_9BACI</name>
<keyword evidence="2" id="KW-0238">DNA-binding</keyword>
<evidence type="ECO:0000256" key="2">
    <source>
        <dbReference type="ARBA" id="ARBA00023125"/>
    </source>
</evidence>
<dbReference type="PROSITE" id="PS01124">
    <property type="entry name" value="HTH_ARAC_FAMILY_2"/>
    <property type="match status" value="1"/>
</dbReference>
<reference evidence="6" key="1">
    <citation type="submission" date="2022-11" db="EMBL/GenBank/DDBJ databases">
        <title>WGS of Natronobacillus azotifigens 24KS-1, an anaerobic diazotrophic haloalkaliphile from soda-rich habitats.</title>
        <authorList>
            <person name="Sorokin D.Y."/>
            <person name="Merkel A.Y."/>
        </authorList>
    </citation>
    <scope>NUCLEOTIDE SEQUENCE</scope>
    <source>
        <strain evidence="6">24KS-1</strain>
    </source>
</reference>
<dbReference type="PROSITE" id="PS00041">
    <property type="entry name" value="HTH_ARAC_FAMILY_1"/>
    <property type="match status" value="1"/>
</dbReference>
<proteinExistence type="predicted"/>
<feature type="transmembrane region" description="Helical" evidence="4">
    <location>
        <begin position="27"/>
        <end position="48"/>
    </location>
</feature>
<evidence type="ECO:0000313" key="6">
    <source>
        <dbReference type="EMBL" id="MCZ0704336.1"/>
    </source>
</evidence>
<keyword evidence="4" id="KW-0472">Membrane</keyword>
<dbReference type="Pfam" id="PF12833">
    <property type="entry name" value="HTH_18"/>
    <property type="match status" value="1"/>
</dbReference>
<feature type="domain" description="HTH araC/xylS-type" evidence="5">
    <location>
        <begin position="653"/>
        <end position="750"/>
    </location>
</feature>
<dbReference type="Gene3D" id="1.10.10.60">
    <property type="entry name" value="Homeodomain-like"/>
    <property type="match status" value="2"/>
</dbReference>
<dbReference type="SMART" id="SM00342">
    <property type="entry name" value="HTH_ARAC"/>
    <property type="match status" value="1"/>
</dbReference>
<accession>A0A9J6RFD6</accession>
<dbReference type="SUPFAM" id="SSF46689">
    <property type="entry name" value="Homeodomain-like"/>
    <property type="match status" value="2"/>
</dbReference>
<sequence>MWQILQRLKSSTIPMPKFGVSYYKKQVVILLIVLSVPSLLIGSIIHVFGVTHLRESLIDAHNQQITNQVDYINSQMRSLEMNLNYWSHESLFAQDLHLINYQQEYELASEIRSSLFSKQNGNSLIERIHLFVNLERRPAVFNPQYRWVDDEEKLSIYQDYLHHEHAFYWTTRHELDDHGHIFFPLVLVKNIPTYSYDQDLNSASIIVELNHQAVLQMLAGLSLSTEGFSFLVEENSGVVITEEQSDLVFYEEIMASDHPTKILQTINFNDIEYSVKKGTLNRVNSTWTYISAVPVSSITAPIINLSRTIVIASLVVLLISIVVANLTFRSMYRPINKLLQAITGHGNTQKDELSLIEANWLKLNEEKEALEFHADILNEKLISNLFFQLIEGYLNEEPERELRLKLKQYNVIMDDRKIAYVDIATETKKNQNQLLSIIAEVFPLKHFVIPFNDRFFGMIVITENDQELEEAVTKLYEKINNLDQYGQVTMYLSQSVYHVIELPLAVEEIRQRKYKELLGYRSILIKMPKKIETNKEPQVMYPFDTEKKILEAIAQFDHALINQLIDDFIEKIKEDNDGSIQYGFIQLYGAIHTEILKNGMYPLAIYKGKNILKDILQSYDIGRLKYLIIDCMIKPYLLKMESKSLSKQDYIVKAVTDYIHENYQEDISLEQCAQELGFTAYTVSKLFKQGKGENFIEYLTRYRIEKAKILLTSSTLKVQEVAEAVGYRHSYFNRIFKKHTNVTPGRYRNNA</sequence>
<keyword evidence="7" id="KW-1185">Reference proteome</keyword>
<evidence type="ECO:0000313" key="7">
    <source>
        <dbReference type="Proteomes" id="UP001084197"/>
    </source>
</evidence>
<dbReference type="InterPro" id="IPR009057">
    <property type="entry name" value="Homeodomain-like_sf"/>
</dbReference>
<evidence type="ECO:0000256" key="3">
    <source>
        <dbReference type="ARBA" id="ARBA00023163"/>
    </source>
</evidence>
<dbReference type="EMBL" id="JAPRAT010000033">
    <property type="protein sequence ID" value="MCZ0704336.1"/>
    <property type="molecule type" value="Genomic_DNA"/>
</dbReference>
<dbReference type="AlphaFoldDB" id="A0A9J6RFD6"/>
<evidence type="ECO:0000256" key="4">
    <source>
        <dbReference type="SAM" id="Phobius"/>
    </source>
</evidence>
<evidence type="ECO:0000256" key="1">
    <source>
        <dbReference type="ARBA" id="ARBA00023015"/>
    </source>
</evidence>
<keyword evidence="4" id="KW-1133">Transmembrane helix</keyword>
<dbReference type="InterPro" id="IPR018062">
    <property type="entry name" value="HTH_AraC-typ_CS"/>
</dbReference>